<organism evidence="2 3">
    <name type="scientific">Elysia marginata</name>
    <dbReference type="NCBI Taxonomy" id="1093978"/>
    <lineage>
        <taxon>Eukaryota</taxon>
        <taxon>Metazoa</taxon>
        <taxon>Spiralia</taxon>
        <taxon>Lophotrochozoa</taxon>
        <taxon>Mollusca</taxon>
        <taxon>Gastropoda</taxon>
        <taxon>Heterobranchia</taxon>
        <taxon>Euthyneura</taxon>
        <taxon>Panpulmonata</taxon>
        <taxon>Sacoglossa</taxon>
        <taxon>Placobranchoidea</taxon>
        <taxon>Plakobranchidae</taxon>
        <taxon>Elysia</taxon>
    </lineage>
</organism>
<comment type="caution">
    <text evidence="2">The sequence shown here is derived from an EMBL/GenBank/DDBJ whole genome shotgun (WGS) entry which is preliminary data.</text>
</comment>
<evidence type="ECO:0000313" key="2">
    <source>
        <dbReference type="EMBL" id="GFS24254.1"/>
    </source>
</evidence>
<sequence length="81" mass="9360">MKIVMMRFKKKEKVRIGEGEETDNDDEEDDDEEDVSNFNFEPDYRDTHPSAEIVICACAQAAVTIICGWLDDLNLGRRYTN</sequence>
<evidence type="ECO:0000313" key="3">
    <source>
        <dbReference type="Proteomes" id="UP000762676"/>
    </source>
</evidence>
<dbReference type="AlphaFoldDB" id="A0AAV4JNB8"/>
<evidence type="ECO:0000256" key="1">
    <source>
        <dbReference type="SAM" id="MobiDB-lite"/>
    </source>
</evidence>
<protein>
    <submittedName>
        <fullName evidence="2">Uncharacterized protein</fullName>
    </submittedName>
</protein>
<dbReference type="EMBL" id="BMAT01003374">
    <property type="protein sequence ID" value="GFS24254.1"/>
    <property type="molecule type" value="Genomic_DNA"/>
</dbReference>
<reference evidence="2 3" key="1">
    <citation type="journal article" date="2021" name="Elife">
        <title>Chloroplast acquisition without the gene transfer in kleptoplastic sea slugs, Plakobranchus ocellatus.</title>
        <authorList>
            <person name="Maeda T."/>
            <person name="Takahashi S."/>
            <person name="Yoshida T."/>
            <person name="Shimamura S."/>
            <person name="Takaki Y."/>
            <person name="Nagai Y."/>
            <person name="Toyoda A."/>
            <person name="Suzuki Y."/>
            <person name="Arimoto A."/>
            <person name="Ishii H."/>
            <person name="Satoh N."/>
            <person name="Nishiyama T."/>
            <person name="Hasebe M."/>
            <person name="Maruyama T."/>
            <person name="Minagawa J."/>
            <person name="Obokata J."/>
            <person name="Shigenobu S."/>
        </authorList>
    </citation>
    <scope>NUCLEOTIDE SEQUENCE [LARGE SCALE GENOMIC DNA]</scope>
</reference>
<proteinExistence type="predicted"/>
<feature type="compositionally biased region" description="Acidic residues" evidence="1">
    <location>
        <begin position="19"/>
        <end position="35"/>
    </location>
</feature>
<accession>A0AAV4JNB8</accession>
<feature type="region of interest" description="Disordered" evidence="1">
    <location>
        <begin position="12"/>
        <end position="38"/>
    </location>
</feature>
<name>A0AAV4JNB8_9GAST</name>
<keyword evidence="3" id="KW-1185">Reference proteome</keyword>
<dbReference type="Proteomes" id="UP000762676">
    <property type="component" value="Unassembled WGS sequence"/>
</dbReference>
<gene>
    <name evidence="2" type="ORF">ElyMa_001659100</name>
</gene>